<proteinExistence type="predicted"/>
<dbReference type="KEGG" id="rdp:RD2015_2848"/>
<name>A0A0U3NFV5_9BURK</name>
<feature type="region of interest" description="Disordered" evidence="1">
    <location>
        <begin position="1"/>
        <end position="28"/>
    </location>
</feature>
<evidence type="ECO:0000256" key="1">
    <source>
        <dbReference type="SAM" id="MobiDB-lite"/>
    </source>
</evidence>
<dbReference type="Proteomes" id="UP000060699">
    <property type="component" value="Chromosome"/>
</dbReference>
<keyword evidence="3" id="KW-1185">Reference proteome</keyword>
<sequence>MTRELKPISTDPANQNSESRIEIFDPLPPNTEKGSQLAPFAFQGSNNTIHIHGITCNLQFNVPPKKDRDWLKLVAKAAPALTVVAYYQKHFEPIIQTLYSLFSS</sequence>
<evidence type="ECO:0000313" key="3">
    <source>
        <dbReference type="Proteomes" id="UP000060699"/>
    </source>
</evidence>
<reference evidence="2 3" key="1">
    <citation type="submission" date="2015-12" db="EMBL/GenBank/DDBJ databases">
        <title>Complete genome of Roseateles depolymerans KCTC 42856.</title>
        <authorList>
            <person name="Kim K.M."/>
        </authorList>
    </citation>
    <scope>NUCLEOTIDE SEQUENCE [LARGE SCALE GENOMIC DNA]</scope>
    <source>
        <strain evidence="2 3">KCTC 42856</strain>
    </source>
</reference>
<dbReference type="EMBL" id="CP013729">
    <property type="protein sequence ID" value="ALV07312.1"/>
    <property type="molecule type" value="Genomic_DNA"/>
</dbReference>
<accession>A0A0U3NFV5</accession>
<dbReference type="AlphaFoldDB" id="A0A0U3NFV5"/>
<evidence type="ECO:0000313" key="2">
    <source>
        <dbReference type="EMBL" id="ALV07312.1"/>
    </source>
</evidence>
<dbReference type="RefSeq" id="WP_147307089.1">
    <property type="nucleotide sequence ID" value="NZ_QUMT01000002.1"/>
</dbReference>
<protein>
    <submittedName>
        <fullName evidence="2">Uncharacterized protein</fullName>
    </submittedName>
</protein>
<gene>
    <name evidence="2" type="ORF">RD2015_2848</name>
</gene>
<organism evidence="2 3">
    <name type="scientific">Roseateles depolymerans</name>
    <dbReference type="NCBI Taxonomy" id="76731"/>
    <lineage>
        <taxon>Bacteria</taxon>
        <taxon>Pseudomonadati</taxon>
        <taxon>Pseudomonadota</taxon>
        <taxon>Betaproteobacteria</taxon>
        <taxon>Burkholderiales</taxon>
        <taxon>Sphaerotilaceae</taxon>
        <taxon>Roseateles</taxon>
    </lineage>
</organism>